<evidence type="ECO:0000313" key="2">
    <source>
        <dbReference type="EMBL" id="KAB7653839.1"/>
    </source>
</evidence>
<feature type="region of interest" description="Disordered" evidence="1">
    <location>
        <begin position="373"/>
        <end position="401"/>
    </location>
</feature>
<accession>A0A6I1EMM0</accession>
<organism evidence="2 3">
    <name type="scientific">Sutterella seckii</name>
    <dbReference type="NCBI Taxonomy" id="1944635"/>
    <lineage>
        <taxon>Bacteria</taxon>
        <taxon>Pseudomonadati</taxon>
        <taxon>Pseudomonadota</taxon>
        <taxon>Betaproteobacteria</taxon>
        <taxon>Burkholderiales</taxon>
        <taxon>Sutterellaceae</taxon>
        <taxon>Sutterella</taxon>
    </lineage>
</organism>
<proteinExistence type="predicted"/>
<comment type="caution">
    <text evidence="2">The sequence shown here is derived from an EMBL/GenBank/DDBJ whole genome shotgun (WGS) entry which is preliminary data.</text>
</comment>
<dbReference type="OrthoDB" id="9916939at2"/>
<evidence type="ECO:0000313" key="3">
    <source>
        <dbReference type="Proteomes" id="UP000430564"/>
    </source>
</evidence>
<gene>
    <name evidence="2" type="ORF">GBM95_10685</name>
</gene>
<sequence>MTFNSEKRADAIRGIKRLSRCILSDVETSDSCSYLSYKDLTVALDPYDVCLFIPSDPNLLPDGFLGSVPIGELFEEDFASEDDVKEMLDEKFGSRTIARFAANLVKSPSYTVRSTALSLPLTVSQYEKLLEDRALDIRVEILQTARAVEMLARRASGRKKLARALMDPDVRRSARELIRSRGVCRNTASLLQDLMSGAPLPGESPAKNAPPFVLSLGDGKPSGAPGTTIELTDLTDIETAMGLLANCYEKKQFPADVLAYPLEFARLFEDDPREFVRRRAAVEVRFDQTAALEFARNPSISVRRSLPDVPLNLPTEEVEAFLENDPKRIIFKMESLLMRDDADLWAEKFLADPDPEVRAAVKSEIKRFLAALDPEDDPDFGIGSTPGAAVLSTYDDEDEIG</sequence>
<reference evidence="2 3" key="1">
    <citation type="submission" date="2019-10" db="EMBL/GenBank/DDBJ databases">
        <title>Genome diversity of Sutterella seckii.</title>
        <authorList>
            <person name="Chaplin A.V."/>
            <person name="Sokolova S.R."/>
            <person name="Mosin K.A."/>
            <person name="Ivanova E.L."/>
            <person name="Kochetkova T.O."/>
            <person name="Goltsov A.Y."/>
            <person name="Trofimov D.Y."/>
            <person name="Efimov B.A."/>
        </authorList>
    </citation>
    <scope>NUCLEOTIDE SEQUENCE [LARGE SCALE GENOMIC DNA]</scope>
    <source>
        <strain evidence="2 3">ASD393</strain>
    </source>
</reference>
<protein>
    <submittedName>
        <fullName evidence="2">Uncharacterized protein</fullName>
    </submittedName>
</protein>
<dbReference type="RefSeq" id="WP_152159084.1">
    <property type="nucleotide sequence ID" value="NZ_WEHX01000116.1"/>
</dbReference>
<name>A0A6I1EMM0_9BURK</name>
<dbReference type="EMBL" id="WEHX01000116">
    <property type="protein sequence ID" value="KAB7653839.1"/>
    <property type="molecule type" value="Genomic_DNA"/>
</dbReference>
<evidence type="ECO:0000256" key="1">
    <source>
        <dbReference type="SAM" id="MobiDB-lite"/>
    </source>
</evidence>
<dbReference type="AlphaFoldDB" id="A0A6I1EMM0"/>
<dbReference type="Proteomes" id="UP000430564">
    <property type="component" value="Unassembled WGS sequence"/>
</dbReference>